<protein>
    <recommendedName>
        <fullName evidence="3">Reverse transcriptase domain-containing protein</fullName>
    </recommendedName>
</protein>
<dbReference type="Ensembl" id="ENSCCRT00015040391.1">
    <property type="protein sequence ID" value="ENSCCRP00015039056.1"/>
    <property type="gene ID" value="ENSCCRG00015016240.1"/>
</dbReference>
<evidence type="ECO:0000313" key="1">
    <source>
        <dbReference type="Ensembl" id="ENSCCRP00020018831.1"/>
    </source>
</evidence>
<sequence>MGNKPNRLLTRGTHQVCPLSPLLFAIILLHADDILFTITNPQMSLPELMNCIRITSKLSQLYDTNIKTSISRIKEDFTRWSKLPVSFSGRINLIRIIIFPKILYPLSITFFNLTNADIKDLNKAVSKFIWANNCQNMVTDQKVSQV</sequence>
<dbReference type="Proteomes" id="UP000694701">
    <property type="component" value="Unplaced"/>
</dbReference>
<accession>A0A8C2H4V8</accession>
<dbReference type="AlphaFoldDB" id="A0A8C2H4V8"/>
<evidence type="ECO:0008006" key="3">
    <source>
        <dbReference type="Google" id="ProtNLM"/>
    </source>
</evidence>
<dbReference type="PANTHER" id="PTHR31635">
    <property type="entry name" value="REVERSE TRANSCRIPTASE DOMAIN-CONTAINING PROTEIN-RELATED"/>
    <property type="match status" value="1"/>
</dbReference>
<name>A0A8C2H4V8_CYPCA</name>
<proteinExistence type="predicted"/>
<organism evidence="1 2">
    <name type="scientific">Cyprinus carpio</name>
    <name type="common">Common carp</name>
    <dbReference type="NCBI Taxonomy" id="7962"/>
    <lineage>
        <taxon>Eukaryota</taxon>
        <taxon>Metazoa</taxon>
        <taxon>Chordata</taxon>
        <taxon>Craniata</taxon>
        <taxon>Vertebrata</taxon>
        <taxon>Euteleostomi</taxon>
        <taxon>Actinopterygii</taxon>
        <taxon>Neopterygii</taxon>
        <taxon>Teleostei</taxon>
        <taxon>Ostariophysi</taxon>
        <taxon>Cypriniformes</taxon>
        <taxon>Cyprinidae</taxon>
        <taxon>Cyprininae</taxon>
        <taxon>Cyprinus</taxon>
    </lineage>
</organism>
<reference evidence="1" key="1">
    <citation type="submission" date="2025-05" db="UniProtKB">
        <authorList>
            <consortium name="Ensembl"/>
        </authorList>
    </citation>
    <scope>IDENTIFICATION</scope>
</reference>
<dbReference type="Proteomes" id="UP000694700">
    <property type="component" value="Unplaced"/>
</dbReference>
<evidence type="ECO:0000313" key="2">
    <source>
        <dbReference type="Proteomes" id="UP000694701"/>
    </source>
</evidence>
<dbReference type="Ensembl" id="ENSCCRT00020020685.1">
    <property type="protein sequence ID" value="ENSCCRP00020018831.1"/>
    <property type="gene ID" value="ENSCCRG00020008905.1"/>
</dbReference>
<dbReference type="PANTHER" id="PTHR31635:SF196">
    <property type="entry name" value="REVERSE TRANSCRIPTASE DOMAIN-CONTAINING PROTEIN-RELATED"/>
    <property type="match status" value="1"/>
</dbReference>